<evidence type="ECO:0000313" key="13">
    <source>
        <dbReference type="Proteomes" id="UP001054854"/>
    </source>
</evidence>
<evidence type="ECO:0000256" key="10">
    <source>
        <dbReference type="SAM" id="Phobius"/>
    </source>
</evidence>
<feature type="transmembrane region" description="Helical" evidence="10">
    <location>
        <begin position="239"/>
        <end position="258"/>
    </location>
</feature>
<feature type="transmembrane region" description="Helical" evidence="10">
    <location>
        <begin position="267"/>
        <end position="286"/>
    </location>
</feature>
<dbReference type="Pfam" id="PF02518">
    <property type="entry name" value="HATPase_c"/>
    <property type="match status" value="1"/>
</dbReference>
<dbReference type="Gene3D" id="3.30.565.10">
    <property type="entry name" value="Histidine kinase-like ATPase, C-terminal domain"/>
    <property type="match status" value="1"/>
</dbReference>
<evidence type="ECO:0000256" key="1">
    <source>
        <dbReference type="ARBA" id="ARBA00004651"/>
    </source>
</evidence>
<sequence length="757" mass="78673">MRAAGGVSALIVVVLAGWVAGLLRVNDQWVALACPCPRGATVLTRVAVGVPVLGVAVLLLAERSARRYGGVLLVAGGLWLLPSAAAGLLGLGDLGTAGAVLSLLLAAAKMACRPLTVLLLPLWLFPRGGPVGEPKGVPPAPTAPAGADTAGRADGERAGRRRAPAPERGARGRAPRRRGARRRQWWAISACASGYWLGYAVLWLISEPLVGSVPNPAFTTAAGQWAFDHLDAYAEAEPWVLRTVAVAVTAALCCRAAVSRGAERRDWALLAVAYPACVSLLLSQWGEGVPTIVARTAGSAVWAAAICLGVARTGIWRLDRSTSHRLARVVVLTSLAAVVVCTVFAVQAALPSVRSGVTTVTAGCALVLGWGLRPSARRLTRCVERAFYGPRARPHEAVSALAVRLQQAPHPGEVPQQICRSAVEDLGVSGAAVSVDTRAGPRRLASAGAPLTGPVQTYPLRHHGRTVGRLEVSRDGFGTPAERDGGLLSLLADQAAPALAALRLAEEAQAARERLVLAREQERRRLRREIHDGLGPQLAAVRLRLDIAQTSCPPGHPATPQLREAAETLAEALVEVRRITAGLAPAALAERGLAGAVRDLAHRLGVDGLRVSVASRPAALPPLSPGVETAAYRIAAESLTNAVRHARARQVGVELTAGPDTLEVKVTDDGSGLRETAVPGVGLASVTERAEEIGGSCSVSGSETGTVVHAVLPLAGPGEHGNPEERRKSTGHEACRALLASRRPEHAAAGPEERTTG</sequence>
<dbReference type="Pfam" id="PF07730">
    <property type="entry name" value="HisKA_3"/>
    <property type="match status" value="1"/>
</dbReference>
<keyword evidence="13" id="KW-1185">Reference proteome</keyword>
<evidence type="ECO:0000313" key="12">
    <source>
        <dbReference type="EMBL" id="GHJ31682.1"/>
    </source>
</evidence>
<evidence type="ECO:0000256" key="2">
    <source>
        <dbReference type="ARBA" id="ARBA00022475"/>
    </source>
</evidence>
<evidence type="ECO:0000256" key="9">
    <source>
        <dbReference type="SAM" id="MobiDB-lite"/>
    </source>
</evidence>
<dbReference type="SMART" id="SM00387">
    <property type="entry name" value="HATPase_c"/>
    <property type="match status" value="1"/>
</dbReference>
<feature type="transmembrane region" description="Helical" evidence="10">
    <location>
        <begin position="292"/>
        <end position="314"/>
    </location>
</feature>
<comment type="caution">
    <text evidence="12">The sequence shown here is derived from an EMBL/GenBank/DDBJ whole genome shotgun (WGS) entry which is preliminary data.</text>
</comment>
<gene>
    <name evidence="12" type="ORF">TPA0910_61150</name>
</gene>
<dbReference type="EMBL" id="BNEK01000005">
    <property type="protein sequence ID" value="GHJ31682.1"/>
    <property type="molecule type" value="Genomic_DNA"/>
</dbReference>
<comment type="subcellular location">
    <subcellularLocation>
        <location evidence="1">Cell membrane</location>
        <topology evidence="1">Multi-pass membrane protein</topology>
    </subcellularLocation>
</comment>
<keyword evidence="4 10" id="KW-0812">Transmembrane</keyword>
<evidence type="ECO:0000256" key="7">
    <source>
        <dbReference type="ARBA" id="ARBA00023012"/>
    </source>
</evidence>
<feature type="transmembrane region" description="Helical" evidence="10">
    <location>
        <begin position="97"/>
        <end position="125"/>
    </location>
</feature>
<dbReference type="CDD" id="cd16917">
    <property type="entry name" value="HATPase_UhpB-NarQ-NarX-like"/>
    <property type="match status" value="1"/>
</dbReference>
<keyword evidence="5" id="KW-0418">Kinase</keyword>
<feature type="transmembrane region" description="Helical" evidence="10">
    <location>
        <begin position="68"/>
        <end position="91"/>
    </location>
</feature>
<evidence type="ECO:0000256" key="4">
    <source>
        <dbReference type="ARBA" id="ARBA00022692"/>
    </source>
</evidence>
<evidence type="ECO:0000256" key="5">
    <source>
        <dbReference type="ARBA" id="ARBA00022777"/>
    </source>
</evidence>
<dbReference type="InterPro" id="IPR036890">
    <property type="entry name" value="HATPase_C_sf"/>
</dbReference>
<protein>
    <recommendedName>
        <fullName evidence="11">Histidine kinase/HSP90-like ATPase domain-containing protein</fullName>
    </recommendedName>
</protein>
<feature type="transmembrane region" description="Helical" evidence="10">
    <location>
        <begin position="185"/>
        <end position="205"/>
    </location>
</feature>
<organism evidence="12 13">
    <name type="scientific">Streptomyces hygroscopicus</name>
    <dbReference type="NCBI Taxonomy" id="1912"/>
    <lineage>
        <taxon>Bacteria</taxon>
        <taxon>Bacillati</taxon>
        <taxon>Actinomycetota</taxon>
        <taxon>Actinomycetes</taxon>
        <taxon>Kitasatosporales</taxon>
        <taxon>Streptomycetaceae</taxon>
        <taxon>Streptomyces</taxon>
        <taxon>Streptomyces violaceusniger group</taxon>
    </lineage>
</organism>
<dbReference type="SUPFAM" id="SSF55874">
    <property type="entry name" value="ATPase domain of HSP90 chaperone/DNA topoisomerase II/histidine kinase"/>
    <property type="match status" value="1"/>
</dbReference>
<feature type="compositionally biased region" description="Basic and acidic residues" evidence="9">
    <location>
        <begin position="721"/>
        <end position="734"/>
    </location>
</feature>
<keyword evidence="7" id="KW-0902">Two-component regulatory system</keyword>
<dbReference type="Proteomes" id="UP001054854">
    <property type="component" value="Unassembled WGS sequence"/>
</dbReference>
<dbReference type="SUPFAM" id="SSF55781">
    <property type="entry name" value="GAF domain-like"/>
    <property type="match status" value="1"/>
</dbReference>
<feature type="domain" description="Histidine kinase/HSP90-like ATPase" evidence="11">
    <location>
        <begin position="626"/>
        <end position="716"/>
    </location>
</feature>
<name>A0ABQ3U7V2_STRHY</name>
<dbReference type="RefSeq" id="WP_236258704.1">
    <property type="nucleotide sequence ID" value="NZ_BNEK01000005.1"/>
</dbReference>
<feature type="compositionally biased region" description="Basic and acidic residues" evidence="9">
    <location>
        <begin position="151"/>
        <end position="170"/>
    </location>
</feature>
<feature type="region of interest" description="Disordered" evidence="9">
    <location>
        <begin position="714"/>
        <end position="734"/>
    </location>
</feature>
<dbReference type="Gene3D" id="3.30.450.40">
    <property type="match status" value="1"/>
</dbReference>
<accession>A0ABQ3U7V2</accession>
<keyword evidence="8 10" id="KW-0472">Membrane</keyword>
<feature type="region of interest" description="Disordered" evidence="9">
    <location>
        <begin position="134"/>
        <end position="176"/>
    </location>
</feature>
<dbReference type="PANTHER" id="PTHR24421">
    <property type="entry name" value="NITRATE/NITRITE SENSOR PROTEIN NARX-RELATED"/>
    <property type="match status" value="1"/>
</dbReference>
<dbReference type="InterPro" id="IPR029016">
    <property type="entry name" value="GAF-like_dom_sf"/>
</dbReference>
<proteinExistence type="predicted"/>
<evidence type="ECO:0000256" key="3">
    <source>
        <dbReference type="ARBA" id="ARBA00022679"/>
    </source>
</evidence>
<dbReference type="InterPro" id="IPR011712">
    <property type="entry name" value="Sig_transdc_His_kin_sub3_dim/P"/>
</dbReference>
<evidence type="ECO:0000256" key="6">
    <source>
        <dbReference type="ARBA" id="ARBA00022989"/>
    </source>
</evidence>
<feature type="transmembrane region" description="Helical" evidence="10">
    <location>
        <begin position="326"/>
        <end position="346"/>
    </location>
</feature>
<feature type="transmembrane region" description="Helical" evidence="10">
    <location>
        <begin position="43"/>
        <end position="61"/>
    </location>
</feature>
<reference evidence="12" key="1">
    <citation type="submission" date="2024-05" db="EMBL/GenBank/DDBJ databases">
        <title>Whole genome shotgun sequence of Streptomyces hygroscopicus NBRC 113678.</title>
        <authorList>
            <person name="Komaki H."/>
            <person name="Tamura T."/>
        </authorList>
    </citation>
    <scope>NUCLEOTIDE SEQUENCE</scope>
    <source>
        <strain evidence="12">N11-34</strain>
    </source>
</reference>
<dbReference type="InterPro" id="IPR050482">
    <property type="entry name" value="Sensor_HK_TwoCompSys"/>
</dbReference>
<keyword evidence="6 10" id="KW-1133">Transmembrane helix</keyword>
<dbReference type="PANTHER" id="PTHR24421:SF37">
    <property type="entry name" value="SENSOR HISTIDINE KINASE NARS"/>
    <property type="match status" value="1"/>
</dbReference>
<evidence type="ECO:0000259" key="11">
    <source>
        <dbReference type="SMART" id="SM00387"/>
    </source>
</evidence>
<keyword evidence="3" id="KW-0808">Transferase</keyword>
<keyword evidence="2" id="KW-1003">Cell membrane</keyword>
<dbReference type="InterPro" id="IPR003594">
    <property type="entry name" value="HATPase_dom"/>
</dbReference>
<dbReference type="Gene3D" id="1.20.5.1930">
    <property type="match status" value="1"/>
</dbReference>
<evidence type="ECO:0000256" key="8">
    <source>
        <dbReference type="ARBA" id="ARBA00023136"/>
    </source>
</evidence>